<dbReference type="EMBL" id="PVZF01000001">
    <property type="protein sequence ID" value="PRY18564.1"/>
    <property type="molecule type" value="Genomic_DNA"/>
</dbReference>
<evidence type="ECO:0000313" key="4">
    <source>
        <dbReference type="Proteomes" id="UP000238083"/>
    </source>
</evidence>
<dbReference type="RefSeq" id="WP_106207106.1">
    <property type="nucleotide sequence ID" value="NZ_PVZF01000001.1"/>
</dbReference>
<dbReference type="AlphaFoldDB" id="A0A2T0RBL6"/>
<evidence type="ECO:0000313" key="3">
    <source>
        <dbReference type="EMBL" id="PRY18564.1"/>
    </source>
</evidence>
<name>A0A2T0RBL6_9ACTN</name>
<protein>
    <submittedName>
        <fullName evidence="3">Putative amidohydrolase</fullName>
    </submittedName>
</protein>
<organism evidence="3 4">
    <name type="scientific">Kineococcus rhizosphaerae</name>
    <dbReference type="NCBI Taxonomy" id="559628"/>
    <lineage>
        <taxon>Bacteria</taxon>
        <taxon>Bacillati</taxon>
        <taxon>Actinomycetota</taxon>
        <taxon>Actinomycetes</taxon>
        <taxon>Kineosporiales</taxon>
        <taxon>Kineosporiaceae</taxon>
        <taxon>Kineococcus</taxon>
    </lineage>
</organism>
<dbReference type="OrthoDB" id="9811121at2"/>
<evidence type="ECO:0000256" key="1">
    <source>
        <dbReference type="ARBA" id="ARBA00022801"/>
    </source>
</evidence>
<dbReference type="InterPro" id="IPR003010">
    <property type="entry name" value="C-N_Hydrolase"/>
</dbReference>
<gene>
    <name evidence="3" type="ORF">CLV37_101810</name>
</gene>
<accession>A0A2T0RBL6</accession>
<dbReference type="InterPro" id="IPR036526">
    <property type="entry name" value="C-N_Hydrolase_sf"/>
</dbReference>
<dbReference type="InterPro" id="IPR050345">
    <property type="entry name" value="Aliph_Amidase/BUP"/>
</dbReference>
<feature type="domain" description="CN hydrolase" evidence="2">
    <location>
        <begin position="1"/>
        <end position="230"/>
    </location>
</feature>
<comment type="caution">
    <text evidence="3">The sequence shown here is derived from an EMBL/GenBank/DDBJ whole genome shotgun (WGS) entry which is preliminary data.</text>
</comment>
<dbReference type="SUPFAM" id="SSF56317">
    <property type="entry name" value="Carbon-nitrogen hydrolase"/>
    <property type="match status" value="1"/>
</dbReference>
<dbReference type="GO" id="GO:0033388">
    <property type="term" value="P:putrescine biosynthetic process from arginine"/>
    <property type="evidence" value="ECO:0007669"/>
    <property type="project" value="TreeGrafter"/>
</dbReference>
<keyword evidence="1 3" id="KW-0378">Hydrolase</keyword>
<dbReference type="GO" id="GO:0050126">
    <property type="term" value="F:N-carbamoylputrescine amidase activity"/>
    <property type="evidence" value="ECO:0007669"/>
    <property type="project" value="TreeGrafter"/>
</dbReference>
<sequence>MRIAVAQEAASADVAANLETLERAATAAARAGADLLLTPELFTSGYDPGRVHPDPTVLPRVQHVARRTGVALVVSEPHEDAGVPRITAVVVDRDGTVLGRYVKTHLYGPAERAAFGPGDGTPLVVEVAGLRVGVLVCFDVEFGETVRGLALSGADVVVVPTAISDPSVARVLLPARAYENRVALAYANHHGPAPDGERFSGGSVVVGPDGRVLAVGPDDAPALLVADVDADDLRRAREVVDYLAERRPGTYRLG</sequence>
<dbReference type="PROSITE" id="PS50263">
    <property type="entry name" value="CN_HYDROLASE"/>
    <property type="match status" value="1"/>
</dbReference>
<dbReference type="Pfam" id="PF00795">
    <property type="entry name" value="CN_hydrolase"/>
    <property type="match status" value="1"/>
</dbReference>
<dbReference type="Proteomes" id="UP000238083">
    <property type="component" value="Unassembled WGS sequence"/>
</dbReference>
<dbReference type="PANTHER" id="PTHR43674:SF2">
    <property type="entry name" value="BETA-UREIDOPROPIONASE"/>
    <property type="match status" value="1"/>
</dbReference>
<proteinExistence type="predicted"/>
<dbReference type="Gene3D" id="3.60.110.10">
    <property type="entry name" value="Carbon-nitrogen hydrolase"/>
    <property type="match status" value="1"/>
</dbReference>
<evidence type="ECO:0000259" key="2">
    <source>
        <dbReference type="PROSITE" id="PS50263"/>
    </source>
</evidence>
<reference evidence="3 4" key="1">
    <citation type="submission" date="2018-03" db="EMBL/GenBank/DDBJ databases">
        <title>Genomic Encyclopedia of Archaeal and Bacterial Type Strains, Phase II (KMG-II): from individual species to whole genera.</title>
        <authorList>
            <person name="Goeker M."/>
        </authorList>
    </citation>
    <scope>NUCLEOTIDE SEQUENCE [LARGE SCALE GENOMIC DNA]</scope>
    <source>
        <strain evidence="3 4">DSM 19711</strain>
    </source>
</reference>
<dbReference type="PANTHER" id="PTHR43674">
    <property type="entry name" value="NITRILASE C965.09-RELATED"/>
    <property type="match status" value="1"/>
</dbReference>
<keyword evidence="4" id="KW-1185">Reference proteome</keyword>